<comment type="caution">
    <text evidence="1">The sequence shown here is derived from an EMBL/GenBank/DDBJ whole genome shotgun (WGS) entry which is preliminary data.</text>
</comment>
<evidence type="ECO:0000313" key="2">
    <source>
        <dbReference type="Proteomes" id="UP000035444"/>
    </source>
</evidence>
<dbReference type="AlphaFoldDB" id="A0A0H2MLN4"/>
<evidence type="ECO:0000313" key="1">
    <source>
        <dbReference type="EMBL" id="KLN61647.1"/>
    </source>
</evidence>
<reference evidence="1 2" key="1">
    <citation type="submission" date="2015-03" db="EMBL/GenBank/DDBJ databases">
        <title>Genome Sequence of Kiloniella spongiae MEBiC09566, isolated from a marine sponge.</title>
        <authorList>
            <person name="Shao Z."/>
            <person name="Wang L."/>
            <person name="Li X."/>
        </authorList>
    </citation>
    <scope>NUCLEOTIDE SEQUENCE [LARGE SCALE GENOMIC DNA]</scope>
    <source>
        <strain evidence="1 2">MEBiC09566</strain>
    </source>
</reference>
<sequence length="61" mass="6759">MAHVSVNVAQPVSFFKEGIVALVKTAVSDAIVAHKAKRQERRVAKILNNLDPRLVRDIIPQ</sequence>
<dbReference type="RefSeq" id="WP_047762982.1">
    <property type="nucleotide sequence ID" value="NZ_LAQL01000003.1"/>
</dbReference>
<dbReference type="Proteomes" id="UP000035444">
    <property type="component" value="Unassembled WGS sequence"/>
</dbReference>
<name>A0A0H2MLN4_9PROT</name>
<dbReference type="EMBL" id="LAQL01000003">
    <property type="protein sequence ID" value="KLN61647.1"/>
    <property type="molecule type" value="Genomic_DNA"/>
</dbReference>
<accession>A0A0H2MLN4</accession>
<keyword evidence="2" id="KW-1185">Reference proteome</keyword>
<proteinExistence type="predicted"/>
<protein>
    <submittedName>
        <fullName evidence="1">Uncharacterized protein</fullName>
    </submittedName>
</protein>
<organism evidence="1 2">
    <name type="scientific">Kiloniella spongiae</name>
    <dbReference type="NCBI Taxonomy" id="1489064"/>
    <lineage>
        <taxon>Bacteria</taxon>
        <taxon>Pseudomonadati</taxon>
        <taxon>Pseudomonadota</taxon>
        <taxon>Alphaproteobacteria</taxon>
        <taxon>Rhodospirillales</taxon>
        <taxon>Kiloniellaceae</taxon>
        <taxon>Kiloniella</taxon>
    </lineage>
</organism>
<dbReference type="OrthoDB" id="8480771at2"/>
<gene>
    <name evidence="1" type="ORF">WH96_04730</name>
</gene>